<name>A0A4Z0Z0D2_9PEZI</name>
<sequence length="180" mass="20492">MVRHHWCQPALGFGLLGLLHDIHGELPSNEERFVILDHAYKLGARLWDSAGTWVTHYLFQQGEAEFSPNDVCPVVQPRFLEANRAHNVSVADQFGESAERKHCSVSWLTIAWLLKQGGDIIPFPSTKIKYLEDNWKALKINMTHQEEAEIRGFSDKNKLAGAIAPEKFLSYIFCNTKEES</sequence>
<feature type="chain" id="PRO_5021260011" description="NADP-dependent oxidoreductase domain-containing protein" evidence="2">
    <location>
        <begin position="25"/>
        <end position="180"/>
    </location>
</feature>
<dbReference type="GO" id="GO:0016491">
    <property type="term" value="F:oxidoreductase activity"/>
    <property type="evidence" value="ECO:0007669"/>
    <property type="project" value="UniProtKB-KW"/>
</dbReference>
<evidence type="ECO:0000256" key="2">
    <source>
        <dbReference type="SAM" id="SignalP"/>
    </source>
</evidence>
<accession>A0A4Z0Z0D2</accession>
<dbReference type="PANTHER" id="PTHR43625:SF40">
    <property type="entry name" value="ALDO-KETO REDUCTASE YAKC [NADP(+)]"/>
    <property type="match status" value="1"/>
</dbReference>
<reference evidence="3 4" key="1">
    <citation type="submission" date="2019-03" db="EMBL/GenBank/DDBJ databases">
        <title>Draft genome sequence of Xylaria hypoxylon DSM 108379, a ubiquitous saprotrophic-parasitic fungi on hardwood.</title>
        <authorList>
            <person name="Buettner E."/>
            <person name="Leonhardt S."/>
            <person name="Gebauer A.M."/>
            <person name="Liers C."/>
            <person name="Hofrichter M."/>
            <person name="Kellner H."/>
        </authorList>
    </citation>
    <scope>NUCLEOTIDE SEQUENCE [LARGE SCALE GENOMIC DNA]</scope>
    <source>
        <strain evidence="3 4">DSM 108379</strain>
    </source>
</reference>
<feature type="signal peptide" evidence="2">
    <location>
        <begin position="1"/>
        <end position="24"/>
    </location>
</feature>
<evidence type="ECO:0000313" key="3">
    <source>
        <dbReference type="EMBL" id="TGJ84815.1"/>
    </source>
</evidence>
<dbReference type="InterPro" id="IPR036812">
    <property type="entry name" value="NAD(P)_OxRdtase_dom_sf"/>
</dbReference>
<dbReference type="Proteomes" id="UP000297716">
    <property type="component" value="Unassembled WGS sequence"/>
</dbReference>
<proteinExistence type="predicted"/>
<keyword evidence="4" id="KW-1185">Reference proteome</keyword>
<dbReference type="SUPFAM" id="SSF51430">
    <property type="entry name" value="NAD(P)-linked oxidoreductase"/>
    <property type="match status" value="1"/>
</dbReference>
<evidence type="ECO:0000256" key="1">
    <source>
        <dbReference type="ARBA" id="ARBA00023002"/>
    </source>
</evidence>
<dbReference type="PANTHER" id="PTHR43625">
    <property type="entry name" value="AFLATOXIN B1 ALDEHYDE REDUCTASE"/>
    <property type="match status" value="1"/>
</dbReference>
<protein>
    <recommendedName>
        <fullName evidence="5">NADP-dependent oxidoreductase domain-containing protein</fullName>
    </recommendedName>
</protein>
<evidence type="ECO:0000313" key="4">
    <source>
        <dbReference type="Proteomes" id="UP000297716"/>
    </source>
</evidence>
<keyword evidence="2" id="KW-0732">Signal</keyword>
<keyword evidence="1" id="KW-0560">Oxidoreductase</keyword>
<dbReference type="OrthoDB" id="37537at2759"/>
<comment type="caution">
    <text evidence="3">The sequence shown here is derived from an EMBL/GenBank/DDBJ whole genome shotgun (WGS) entry which is preliminary data.</text>
</comment>
<dbReference type="AlphaFoldDB" id="A0A4Z0Z0D2"/>
<dbReference type="STRING" id="37992.A0A4Z0Z0D2"/>
<organism evidence="3 4">
    <name type="scientific">Xylaria hypoxylon</name>
    <dbReference type="NCBI Taxonomy" id="37992"/>
    <lineage>
        <taxon>Eukaryota</taxon>
        <taxon>Fungi</taxon>
        <taxon>Dikarya</taxon>
        <taxon>Ascomycota</taxon>
        <taxon>Pezizomycotina</taxon>
        <taxon>Sordariomycetes</taxon>
        <taxon>Xylariomycetidae</taxon>
        <taxon>Xylariales</taxon>
        <taxon>Xylariaceae</taxon>
        <taxon>Xylaria</taxon>
    </lineage>
</organism>
<evidence type="ECO:0008006" key="5">
    <source>
        <dbReference type="Google" id="ProtNLM"/>
    </source>
</evidence>
<dbReference type="InterPro" id="IPR050791">
    <property type="entry name" value="Aldo-Keto_reductase"/>
</dbReference>
<dbReference type="Gene3D" id="3.20.20.100">
    <property type="entry name" value="NADP-dependent oxidoreductase domain"/>
    <property type="match status" value="1"/>
</dbReference>
<dbReference type="EMBL" id="SKBN01000059">
    <property type="protein sequence ID" value="TGJ84815.1"/>
    <property type="molecule type" value="Genomic_DNA"/>
</dbReference>
<gene>
    <name evidence="3" type="ORF">E0Z10_g3983</name>
</gene>
<dbReference type="GO" id="GO:0005737">
    <property type="term" value="C:cytoplasm"/>
    <property type="evidence" value="ECO:0007669"/>
    <property type="project" value="TreeGrafter"/>
</dbReference>